<name>A0A6I2TY50_9BACT</name>
<sequence length="135" mass="15514">MEWLKITTNSEIIRIPTDEIIFIKGDGNYSDIFLANGKKENVISQLHDLMDKLTTLNYNPFYRVGKSLIINRNYVFKVNPGLQRIILSNSRLEKDILIKASKDALKKLKEKLETETEEELTLAKELITEKEGGNS</sequence>
<evidence type="ECO:0000259" key="2">
    <source>
        <dbReference type="PROSITE" id="PS50930"/>
    </source>
</evidence>
<dbReference type="Proteomes" id="UP000450161">
    <property type="component" value="Unassembled WGS sequence"/>
</dbReference>
<dbReference type="InterPro" id="IPR007492">
    <property type="entry name" value="LytTR_DNA-bd_dom"/>
</dbReference>
<reference evidence="3 4" key="1">
    <citation type="submission" date="2019-08" db="EMBL/GenBank/DDBJ databases">
        <title>In-depth cultivation of the pig gut microbiome towards novel bacterial diversity and tailored functional studies.</title>
        <authorList>
            <person name="Wylensek D."/>
            <person name="Hitch T.C.A."/>
            <person name="Clavel T."/>
        </authorList>
    </citation>
    <scope>NUCLEOTIDE SEQUENCE [LARGE SCALE GENOMIC DNA]</scope>
    <source>
        <strain evidence="3 4">LKV-178-WT-2C</strain>
    </source>
</reference>
<feature type="coiled-coil region" evidence="1">
    <location>
        <begin position="98"/>
        <end position="129"/>
    </location>
</feature>
<proteinExistence type="predicted"/>
<dbReference type="EMBL" id="VUNF01000025">
    <property type="protein sequence ID" value="MST78295.1"/>
    <property type="molecule type" value="Genomic_DNA"/>
</dbReference>
<feature type="domain" description="HTH LytTR-type" evidence="2">
    <location>
        <begin position="4"/>
        <end position="114"/>
    </location>
</feature>
<keyword evidence="1" id="KW-0175">Coiled coil</keyword>
<dbReference type="GO" id="GO:0003677">
    <property type="term" value="F:DNA binding"/>
    <property type="evidence" value="ECO:0007669"/>
    <property type="project" value="InterPro"/>
</dbReference>
<dbReference type="RefSeq" id="WP_154482158.1">
    <property type="nucleotide sequence ID" value="NZ_VUNF01000025.1"/>
</dbReference>
<organism evidence="3 4">
    <name type="scientific">Segatella copri</name>
    <dbReference type="NCBI Taxonomy" id="165179"/>
    <lineage>
        <taxon>Bacteria</taxon>
        <taxon>Pseudomonadati</taxon>
        <taxon>Bacteroidota</taxon>
        <taxon>Bacteroidia</taxon>
        <taxon>Bacteroidales</taxon>
        <taxon>Prevotellaceae</taxon>
        <taxon>Segatella</taxon>
    </lineage>
</organism>
<comment type="caution">
    <text evidence="3">The sequence shown here is derived from an EMBL/GenBank/DDBJ whole genome shotgun (WGS) entry which is preliminary data.</text>
</comment>
<dbReference type="PROSITE" id="PS50930">
    <property type="entry name" value="HTH_LYTTR"/>
    <property type="match status" value="1"/>
</dbReference>
<evidence type="ECO:0000256" key="1">
    <source>
        <dbReference type="SAM" id="Coils"/>
    </source>
</evidence>
<dbReference type="SMART" id="SM00850">
    <property type="entry name" value="LytTR"/>
    <property type="match status" value="1"/>
</dbReference>
<dbReference type="AlphaFoldDB" id="A0A6I2TY50"/>
<evidence type="ECO:0000313" key="3">
    <source>
        <dbReference type="EMBL" id="MST78295.1"/>
    </source>
</evidence>
<protein>
    <recommendedName>
        <fullName evidence="2">HTH LytTR-type domain-containing protein</fullName>
    </recommendedName>
</protein>
<dbReference type="Gene3D" id="2.40.50.1020">
    <property type="entry name" value="LytTr DNA-binding domain"/>
    <property type="match status" value="1"/>
</dbReference>
<accession>A0A6I2TY50</accession>
<dbReference type="Pfam" id="PF04397">
    <property type="entry name" value="LytTR"/>
    <property type="match status" value="1"/>
</dbReference>
<evidence type="ECO:0000313" key="4">
    <source>
        <dbReference type="Proteomes" id="UP000450161"/>
    </source>
</evidence>
<gene>
    <name evidence="3" type="ORF">FYJ72_11605</name>
</gene>